<comment type="caution">
    <text evidence="1">The sequence shown here is derived from an EMBL/GenBank/DDBJ whole genome shotgun (WGS) entry which is preliminary data.</text>
</comment>
<reference evidence="1 2" key="1">
    <citation type="submission" date="2013-11" db="EMBL/GenBank/DDBJ databases">
        <title>The Genome Sequence of Phytophthora parasitica P1976.</title>
        <authorList>
            <consortium name="The Broad Institute Genomics Platform"/>
            <person name="Russ C."/>
            <person name="Tyler B."/>
            <person name="Panabieres F."/>
            <person name="Shan W."/>
            <person name="Tripathy S."/>
            <person name="Grunwald N."/>
            <person name="Machado M."/>
            <person name="Johnson C.S."/>
            <person name="Walker B."/>
            <person name="Young S."/>
            <person name="Zeng Q."/>
            <person name="Gargeya S."/>
            <person name="Fitzgerald M."/>
            <person name="Haas B."/>
            <person name="Abouelleil A."/>
            <person name="Allen A.W."/>
            <person name="Alvarado L."/>
            <person name="Arachchi H.M."/>
            <person name="Berlin A.M."/>
            <person name="Chapman S.B."/>
            <person name="Gainer-Dewar J."/>
            <person name="Goldberg J."/>
            <person name="Griggs A."/>
            <person name="Gujja S."/>
            <person name="Hansen M."/>
            <person name="Howarth C."/>
            <person name="Imamovic A."/>
            <person name="Ireland A."/>
            <person name="Larimer J."/>
            <person name="McCowan C."/>
            <person name="Murphy C."/>
            <person name="Pearson M."/>
            <person name="Poon T.W."/>
            <person name="Priest M."/>
            <person name="Roberts A."/>
            <person name="Saif S."/>
            <person name="Shea T."/>
            <person name="Sisk P."/>
            <person name="Sykes S."/>
            <person name="Wortman J."/>
            <person name="Nusbaum C."/>
            <person name="Birren B."/>
        </authorList>
    </citation>
    <scope>NUCLEOTIDE SEQUENCE [LARGE SCALE GENOMIC DNA]</scope>
    <source>
        <strain evidence="1 2">P1976</strain>
    </source>
</reference>
<organism evidence="1 2">
    <name type="scientific">Phytophthora nicotianae P1976</name>
    <dbReference type="NCBI Taxonomy" id="1317066"/>
    <lineage>
        <taxon>Eukaryota</taxon>
        <taxon>Sar</taxon>
        <taxon>Stramenopiles</taxon>
        <taxon>Oomycota</taxon>
        <taxon>Peronosporomycetes</taxon>
        <taxon>Peronosporales</taxon>
        <taxon>Peronosporaceae</taxon>
        <taxon>Phytophthora</taxon>
    </lineage>
</organism>
<protein>
    <submittedName>
        <fullName evidence="1">Uncharacterized protein</fullName>
    </submittedName>
</protein>
<name>A0A080ZJS8_PHYNI</name>
<dbReference type="AlphaFoldDB" id="A0A080ZJS8"/>
<sequence length="101" mass="11613">MSSVPPFASEVQLRTHCTHPSRRPFLTAALHALNLARRRPRRPRVINAAPIFNLFSHHVHHTTGTQITKGFTQAWVKYRTRVQHSATTSWPPANNRTRDSR</sequence>
<dbReference type="Proteomes" id="UP000028582">
    <property type="component" value="Unassembled WGS sequence"/>
</dbReference>
<accession>A0A080ZJS8</accession>
<dbReference type="EMBL" id="ANJA01002978">
    <property type="protein sequence ID" value="ETO66889.1"/>
    <property type="molecule type" value="Genomic_DNA"/>
</dbReference>
<proteinExistence type="predicted"/>
<gene>
    <name evidence="1" type="ORF">F444_16054</name>
</gene>
<evidence type="ECO:0000313" key="2">
    <source>
        <dbReference type="Proteomes" id="UP000028582"/>
    </source>
</evidence>
<evidence type="ECO:0000313" key="1">
    <source>
        <dbReference type="EMBL" id="ETO66889.1"/>
    </source>
</evidence>